<keyword evidence="2" id="KW-1185">Reference proteome</keyword>
<proteinExistence type="predicted"/>
<sequence>MFTRRAASTSRAVKQVARQDGVVGIARAFSSSSSSSNPSSNDAFASSSGASSSNSKTRELHTSASAEMSPYTQYGAAHAYGTGMLKSTDLKDIPPPPQGDTMQSRIIASSKTKNLVPIRTNIRGSELLNTPRLNKGAAFTREERAIFGLEGMLPYEVHDLDKQVSRAYNQLQKQPTVILKHAFLASMRDQNQVLFYRLMQDHLKELLGILYTPGAAEAVMGYSYLFRRPLGCFLSFPNQDGMRAQLESHVESMGKQSDLTALASRTDSASLIDLIVVTDSEAVLGIGDQGVGGITISLSKAALYTLGAGIQPNRILPVVLDPGTDNHMQFSDPLYLGWKRGRVRGKLYDKFVDKFIKECSELFPNALIHFEDFGLSNAQRLLDKYKAKIPCFNDDIEGTGAVALSALLSAVNVAGSRLKDQRIVVYGAGSAGMGIVEQIRDGMMLLDGLTKEEANKRFWCIDRTGLLVDSMGNSLRQSQMPFARADAECENWVKDESEKGLYLMDVVRNVKPTVLIGTSTHARAFDEEVIKEMASHVDRPIIMPLSNPTSLAECDPADAWTWTEGRALLATGSPFPPCEYKGKTYYPAQNNNALVYPGLGLGTILSRSRQISPGMFMAAVEALAALSPSAKDPDASLLPDLADVKEVSVHVAAAVIRQACSEGRTRDEAVIKVVKGELGDGLEDYIRGSMWDPVYRPLELIDQ</sequence>
<accession>A0ACC2WZH0</accession>
<evidence type="ECO:0000313" key="1">
    <source>
        <dbReference type="EMBL" id="KAJ9117190.1"/>
    </source>
</evidence>
<gene>
    <name evidence="1" type="ORF">QFC20_000334</name>
</gene>
<dbReference type="EMBL" id="JASBWS010000002">
    <property type="protein sequence ID" value="KAJ9117190.1"/>
    <property type="molecule type" value="Genomic_DNA"/>
</dbReference>
<organism evidence="1 2">
    <name type="scientific">Naganishia adeliensis</name>
    <dbReference type="NCBI Taxonomy" id="92952"/>
    <lineage>
        <taxon>Eukaryota</taxon>
        <taxon>Fungi</taxon>
        <taxon>Dikarya</taxon>
        <taxon>Basidiomycota</taxon>
        <taxon>Agaricomycotina</taxon>
        <taxon>Tremellomycetes</taxon>
        <taxon>Filobasidiales</taxon>
        <taxon>Filobasidiaceae</taxon>
        <taxon>Naganishia</taxon>
    </lineage>
</organism>
<dbReference type="Proteomes" id="UP001230649">
    <property type="component" value="Unassembled WGS sequence"/>
</dbReference>
<evidence type="ECO:0000313" key="2">
    <source>
        <dbReference type="Proteomes" id="UP001230649"/>
    </source>
</evidence>
<protein>
    <submittedName>
        <fullName evidence="1">Uncharacterized protein</fullName>
    </submittedName>
</protein>
<comment type="caution">
    <text evidence="1">The sequence shown here is derived from an EMBL/GenBank/DDBJ whole genome shotgun (WGS) entry which is preliminary data.</text>
</comment>
<name>A0ACC2WZH0_9TREE</name>
<reference evidence="1" key="1">
    <citation type="submission" date="2023-04" db="EMBL/GenBank/DDBJ databases">
        <title>Draft Genome sequencing of Naganishia species isolated from polar environments using Oxford Nanopore Technology.</title>
        <authorList>
            <person name="Leo P."/>
            <person name="Venkateswaran K."/>
        </authorList>
    </citation>
    <scope>NUCLEOTIDE SEQUENCE</scope>
    <source>
        <strain evidence="1">MNA-CCFEE 5262</strain>
    </source>
</reference>